<dbReference type="EC" id="2.5.1.56" evidence="2"/>
<gene>
    <name evidence="2" type="ORF">J2S18_001472</name>
</gene>
<dbReference type="Gene3D" id="3.90.1210.10">
    <property type="entry name" value="Antifreeze-like/N-acetylneuraminic acid synthase C-terminal domain"/>
    <property type="match status" value="1"/>
</dbReference>
<reference evidence="2 3" key="1">
    <citation type="submission" date="2023-07" db="EMBL/GenBank/DDBJ databases">
        <title>Genomic Encyclopedia of Type Strains, Phase IV (KMG-IV): sequencing the most valuable type-strain genomes for metagenomic binning, comparative biology and taxonomic classification.</title>
        <authorList>
            <person name="Goeker M."/>
        </authorList>
    </citation>
    <scope>NUCLEOTIDE SEQUENCE [LARGE SCALE GENOMIC DNA]</scope>
    <source>
        <strain evidence="2 3">DSM 20694</strain>
    </source>
</reference>
<dbReference type="CDD" id="cd11615">
    <property type="entry name" value="SAF_NeuB_like"/>
    <property type="match status" value="1"/>
</dbReference>
<sequence length="343" mass="39184">MNKVKIVAEIGCNHNGNVELAKKMIMTAKKMGATTVKFQTFISENLVSCYAPKAEYQKKNDGESSQLEMLKNLELSKEEYIELKNYADEIQMEIFSTAFDIDSINFLYDLGQKLWKIPSGEITNLPYLKKIAELSCEDKEIILSTGMSTLEEISFAVKELEKSKNTKFTMLHCNTQYPTEDKDMNLQVLKTLKDKFLNWHIGLSDHSEGIIASIVAVGLGAEFIEKHFTLDKKMSGPDHKASIVPEELKELCLGIRRASIMLGDREKKVTESERKNKFIARKSIVAKCDINKGEIFTEKNITCKRPGNGISPIFWYEIIGTYSERDFKEDELIKSDMIKWENE</sequence>
<dbReference type="SUPFAM" id="SSF51569">
    <property type="entry name" value="Aldolase"/>
    <property type="match status" value="1"/>
</dbReference>
<dbReference type="InterPro" id="IPR057736">
    <property type="entry name" value="SAF_PseI/NeuA/NeuB"/>
</dbReference>
<dbReference type="InterPro" id="IPR036732">
    <property type="entry name" value="AFP_Neu5c_C_sf"/>
</dbReference>
<keyword evidence="2" id="KW-0808">Transferase</keyword>
<protein>
    <submittedName>
        <fullName evidence="2">N-acetylneuraminate synthase</fullName>
        <ecNumber evidence="2">2.5.1.56</ecNumber>
    </submittedName>
</protein>
<dbReference type="Proteomes" id="UP001228504">
    <property type="component" value="Unassembled WGS sequence"/>
</dbReference>
<comment type="caution">
    <text evidence="2">The sequence shown here is derived from an EMBL/GenBank/DDBJ whole genome shotgun (WGS) entry which is preliminary data.</text>
</comment>
<dbReference type="InterPro" id="IPR006190">
    <property type="entry name" value="SAF_AFP_Neu5Ac"/>
</dbReference>
<dbReference type="RefSeq" id="WP_307485124.1">
    <property type="nucleotide sequence ID" value="NZ_JAUSUF010000003.1"/>
</dbReference>
<dbReference type="InterPro" id="IPR020007">
    <property type="entry name" value="NeuB/NeuA"/>
</dbReference>
<dbReference type="PANTHER" id="PTHR42966">
    <property type="entry name" value="N-ACETYLNEURAMINATE SYNTHASE"/>
    <property type="match status" value="1"/>
</dbReference>
<evidence type="ECO:0000259" key="1">
    <source>
        <dbReference type="PROSITE" id="PS50844"/>
    </source>
</evidence>
<dbReference type="PANTHER" id="PTHR42966:SF1">
    <property type="entry name" value="SIALIC ACID SYNTHASE"/>
    <property type="match status" value="1"/>
</dbReference>
<dbReference type="GO" id="GO:0050462">
    <property type="term" value="F:N-acetylneuraminate synthase activity"/>
    <property type="evidence" value="ECO:0007669"/>
    <property type="project" value="UniProtKB-EC"/>
</dbReference>
<keyword evidence="3" id="KW-1185">Reference proteome</keyword>
<dbReference type="PROSITE" id="PS50844">
    <property type="entry name" value="AFP_LIKE"/>
    <property type="match status" value="1"/>
</dbReference>
<dbReference type="InterPro" id="IPR013785">
    <property type="entry name" value="Aldolase_TIM"/>
</dbReference>
<dbReference type="InterPro" id="IPR013974">
    <property type="entry name" value="SAF"/>
</dbReference>
<name>A0ABT9UT70_9FIRM</name>
<proteinExistence type="predicted"/>
<dbReference type="NCBIfam" id="TIGR03569">
    <property type="entry name" value="NeuB_NnaB"/>
    <property type="match status" value="1"/>
</dbReference>
<dbReference type="SUPFAM" id="SSF51269">
    <property type="entry name" value="AFP III-like domain"/>
    <property type="match status" value="1"/>
</dbReference>
<dbReference type="Gene3D" id="3.20.20.70">
    <property type="entry name" value="Aldolase class I"/>
    <property type="match status" value="1"/>
</dbReference>
<organism evidence="2 3">
    <name type="scientific">Eubacterium multiforme</name>
    <dbReference type="NCBI Taxonomy" id="83339"/>
    <lineage>
        <taxon>Bacteria</taxon>
        <taxon>Bacillati</taxon>
        <taxon>Bacillota</taxon>
        <taxon>Clostridia</taxon>
        <taxon>Eubacteriales</taxon>
        <taxon>Eubacteriaceae</taxon>
        <taxon>Eubacterium</taxon>
    </lineage>
</organism>
<dbReference type="EMBL" id="JAUSUF010000003">
    <property type="protein sequence ID" value="MDQ0149542.1"/>
    <property type="molecule type" value="Genomic_DNA"/>
</dbReference>
<evidence type="ECO:0000313" key="3">
    <source>
        <dbReference type="Proteomes" id="UP001228504"/>
    </source>
</evidence>
<feature type="domain" description="AFP-like" evidence="1">
    <location>
        <begin position="283"/>
        <end position="341"/>
    </location>
</feature>
<evidence type="ECO:0000313" key="2">
    <source>
        <dbReference type="EMBL" id="MDQ0149542.1"/>
    </source>
</evidence>
<dbReference type="Pfam" id="PF08666">
    <property type="entry name" value="SAF"/>
    <property type="match status" value="1"/>
</dbReference>
<dbReference type="InterPro" id="IPR013132">
    <property type="entry name" value="PseI/NeuA/B-like_N"/>
</dbReference>
<dbReference type="SMART" id="SM00858">
    <property type="entry name" value="SAF"/>
    <property type="match status" value="1"/>
</dbReference>
<accession>A0ABT9UT70</accession>
<dbReference type="Pfam" id="PF03102">
    <property type="entry name" value="NeuB"/>
    <property type="match status" value="1"/>
</dbReference>
<dbReference type="InterPro" id="IPR051690">
    <property type="entry name" value="PseI-like"/>
</dbReference>